<feature type="coiled-coil region" evidence="1">
    <location>
        <begin position="39"/>
        <end position="90"/>
    </location>
</feature>
<reference evidence="4 5" key="1">
    <citation type="submission" date="2021-06" db="EMBL/GenBank/DDBJ databases">
        <authorList>
            <person name="Palmer J.M."/>
        </authorList>
    </citation>
    <scope>NUCLEOTIDE SEQUENCE [LARGE SCALE GENOMIC DNA]</scope>
    <source>
        <strain evidence="4 5">XR_2019</strain>
        <tissue evidence="4">Muscle</tissue>
    </source>
</reference>
<sequence length="1047" mass="117469">LRESFKDLKKRFSNTKFNYLKRNDRTRNLKGVWNQLQQMEVYQEKLQGLRKRIHRVMAQQGSEVKNTCVARQVEDAVNELQRQMGQLERNICEHQKTLDMTCRLQQAMDEYQLWCEEASATIARVGKFSLECRSTEAVSVLYRQFEKFVWPTVPQQEERINQITELAIMLHGVEEGQRYIEKTVSKHSEMVESIRELSNGLMELEAKLKLESLKQQQFDEDKEVEEEGEREHRRQTEEQEKIKEKRRMKQKKQGDNCSTQEAADMHELKETGHTPELITEKDRKEAAAANREPPLEKTQSHGVNGPKASRELQSGKFTSSFTLTICSPVDVKRQVQAAPNQSQTVATEPQATPSQSIIGPSLPDNQEEFHSEMEGTELQMDSSFCRSNTNLLKETSPHVELHQPEVMIEDFFSNDEYDCASPDDISLPPLAETPESNMFLSDAEEGFCFSSHGVHISQASHQFHAQSEPTGTGPLPQQKESGQTESCPPSTVSLHSSTRFRSESRSFMPSPSTVPVTTPFTSTLSTILKTKDSSTVLSLDNSVHGYNTIDCSKDRNGLKKRSPSKTPTQDVSQSLHPQSFNGSDTVLHNYNSPKGDTGVRTFRPSYTRTDCILPEKRDLLESYHGTRSHTRQDVKSVTNSRETTPQTDSLTKASTSLISQQSIHIQSSFSGNHCTMQKVCSNSAQEGTINSYSDPVPKSEQSFQSSSVADSVLHKDLSLLQDDDFLEISTTIPQSSTTPQDPDPSRNSTNTRSKQDQDVPSPLRDSSLWATTTITQQSIFNQSFSSGRSQTDTTSNKDARDPPVNLTHSPPQPTSINNIDICCSKQSLQTVYPLQEFLIFNHTQQFVHGPSMSPSLAQPAPPHPDPQTHASPHPANLHGTSPYSPPHVLTPAQDPDICLPMAIREEIRLTPQIQGPHLLQPSSESLPLEKASEPGLPCFTRPLSQAIIMEGSPVTLEVEVMGKPEPRLTRGSSCRVTHEGVSPCYMDQNRDQEQTCSLQDSQRLAGSSSSVGDNWLVLEAFDIIMEDWSTWFGTLCVLLWLLWLILL</sequence>
<feature type="compositionally biased region" description="Polar residues" evidence="2">
    <location>
        <begin position="340"/>
        <end position="358"/>
    </location>
</feature>
<feature type="compositionally biased region" description="Polar residues" evidence="2">
    <location>
        <begin position="564"/>
        <end position="583"/>
    </location>
</feature>
<feature type="compositionally biased region" description="Polar residues" evidence="2">
    <location>
        <begin position="806"/>
        <end position="816"/>
    </location>
</feature>
<feature type="non-terminal residue" evidence="4">
    <location>
        <position position="1"/>
    </location>
</feature>
<feature type="region of interest" description="Disordered" evidence="2">
    <location>
        <begin position="549"/>
        <end position="583"/>
    </location>
</feature>
<feature type="region of interest" description="Disordered" evidence="2">
    <location>
        <begin position="622"/>
        <end position="654"/>
    </location>
</feature>
<protein>
    <submittedName>
        <fullName evidence="4">Uncharacterized protein</fullName>
    </submittedName>
</protein>
<feature type="region of interest" description="Disordered" evidence="2">
    <location>
        <begin position="730"/>
        <end position="765"/>
    </location>
</feature>
<feature type="transmembrane region" description="Helical" evidence="3">
    <location>
        <begin position="1028"/>
        <end position="1046"/>
    </location>
</feature>
<feature type="compositionally biased region" description="Acidic residues" evidence="2">
    <location>
        <begin position="218"/>
        <end position="228"/>
    </location>
</feature>
<feature type="compositionally biased region" description="Polar residues" evidence="2">
    <location>
        <begin position="478"/>
        <end position="495"/>
    </location>
</feature>
<feature type="compositionally biased region" description="Basic and acidic residues" evidence="2">
    <location>
        <begin position="229"/>
        <end position="243"/>
    </location>
</feature>
<evidence type="ECO:0000313" key="4">
    <source>
        <dbReference type="EMBL" id="MEQ2268712.1"/>
    </source>
</evidence>
<feature type="region of interest" description="Disordered" evidence="2">
    <location>
        <begin position="217"/>
        <end position="313"/>
    </location>
</feature>
<feature type="region of interest" description="Disordered" evidence="2">
    <location>
        <begin position="848"/>
        <end position="892"/>
    </location>
</feature>
<name>A0ABV0WGJ4_9TELE</name>
<gene>
    <name evidence="4" type="ORF">XENORESO_011910</name>
</gene>
<keyword evidence="3" id="KW-1133">Transmembrane helix</keyword>
<keyword evidence="5" id="KW-1185">Reference proteome</keyword>
<dbReference type="EMBL" id="JAHRIM010050416">
    <property type="protein sequence ID" value="MEQ2268712.1"/>
    <property type="molecule type" value="Genomic_DNA"/>
</dbReference>
<evidence type="ECO:0000256" key="3">
    <source>
        <dbReference type="SAM" id="Phobius"/>
    </source>
</evidence>
<accession>A0ABV0WGJ4</accession>
<evidence type="ECO:0000313" key="5">
    <source>
        <dbReference type="Proteomes" id="UP001444071"/>
    </source>
</evidence>
<feature type="compositionally biased region" description="Polar residues" evidence="2">
    <location>
        <begin position="635"/>
        <end position="653"/>
    </location>
</feature>
<proteinExistence type="predicted"/>
<feature type="region of interest" description="Disordered" evidence="2">
    <location>
        <begin position="340"/>
        <end position="359"/>
    </location>
</feature>
<keyword evidence="3" id="KW-0812">Transmembrane</keyword>
<feature type="region of interest" description="Disordered" evidence="2">
    <location>
        <begin position="460"/>
        <end position="516"/>
    </location>
</feature>
<organism evidence="4 5">
    <name type="scientific">Xenotaenia resolanae</name>
    <dbReference type="NCBI Taxonomy" id="208358"/>
    <lineage>
        <taxon>Eukaryota</taxon>
        <taxon>Metazoa</taxon>
        <taxon>Chordata</taxon>
        <taxon>Craniata</taxon>
        <taxon>Vertebrata</taxon>
        <taxon>Euteleostomi</taxon>
        <taxon>Actinopterygii</taxon>
        <taxon>Neopterygii</taxon>
        <taxon>Teleostei</taxon>
        <taxon>Neoteleostei</taxon>
        <taxon>Acanthomorphata</taxon>
        <taxon>Ovalentaria</taxon>
        <taxon>Atherinomorphae</taxon>
        <taxon>Cyprinodontiformes</taxon>
        <taxon>Goodeidae</taxon>
        <taxon>Xenotaenia</taxon>
    </lineage>
</organism>
<feature type="region of interest" description="Disordered" evidence="2">
    <location>
        <begin position="780"/>
        <end position="816"/>
    </location>
</feature>
<comment type="caution">
    <text evidence="4">The sequence shown here is derived from an EMBL/GenBank/DDBJ whole genome shotgun (WGS) entry which is preliminary data.</text>
</comment>
<evidence type="ECO:0000256" key="1">
    <source>
        <dbReference type="SAM" id="Coils"/>
    </source>
</evidence>
<dbReference type="Proteomes" id="UP001444071">
    <property type="component" value="Unassembled WGS sequence"/>
</dbReference>
<evidence type="ECO:0000256" key="2">
    <source>
        <dbReference type="SAM" id="MobiDB-lite"/>
    </source>
</evidence>
<feature type="compositionally biased region" description="Polar residues" evidence="2">
    <location>
        <begin position="780"/>
        <end position="794"/>
    </location>
</feature>
<keyword evidence="3" id="KW-0472">Membrane</keyword>
<feature type="compositionally biased region" description="Basic and acidic residues" evidence="2">
    <location>
        <begin position="263"/>
        <end position="286"/>
    </location>
</feature>
<feature type="compositionally biased region" description="Polar residues" evidence="2">
    <location>
        <begin position="460"/>
        <end position="470"/>
    </location>
</feature>
<dbReference type="Gene3D" id="1.20.58.60">
    <property type="match status" value="1"/>
</dbReference>
<feature type="compositionally biased region" description="Low complexity" evidence="2">
    <location>
        <begin position="505"/>
        <end position="516"/>
    </location>
</feature>
<keyword evidence="1" id="KW-0175">Coiled coil</keyword>
<feature type="compositionally biased region" description="Low complexity" evidence="2">
    <location>
        <begin position="730"/>
        <end position="740"/>
    </location>
</feature>